<gene>
    <name evidence="1" type="ORF">GCM10008938_20230</name>
</gene>
<protein>
    <submittedName>
        <fullName evidence="1">Uncharacterized protein</fullName>
    </submittedName>
</protein>
<reference evidence="2" key="1">
    <citation type="journal article" date="2019" name="Int. J. Syst. Evol. Microbiol.">
        <title>The Global Catalogue of Microorganisms (GCM) 10K type strain sequencing project: providing services to taxonomists for standard genome sequencing and annotation.</title>
        <authorList>
            <consortium name="The Broad Institute Genomics Platform"/>
            <consortium name="The Broad Institute Genome Sequencing Center for Infectious Disease"/>
            <person name="Wu L."/>
            <person name="Ma J."/>
        </authorList>
    </citation>
    <scope>NUCLEOTIDE SEQUENCE [LARGE SCALE GENOMIC DNA]</scope>
    <source>
        <strain evidence="2">JCM 14370</strain>
    </source>
</reference>
<dbReference type="Proteomes" id="UP000632222">
    <property type="component" value="Unassembled WGS sequence"/>
</dbReference>
<dbReference type="EMBL" id="BMOD01000006">
    <property type="protein sequence ID" value="GGJ33985.1"/>
    <property type="molecule type" value="Genomic_DNA"/>
</dbReference>
<evidence type="ECO:0000313" key="2">
    <source>
        <dbReference type="Proteomes" id="UP000632222"/>
    </source>
</evidence>
<name>A0ABQ2CYT1_9DEIO</name>
<sequence length="178" mass="19875">MVWFKTLKCHEDSHRSSQALEEGIRKIFVQATSVWQHSSLNWLPASSKGLKAHFHYRGTVVVLENREGQDGEHHLCLESEVAPLQQKADALLEASRTSFSNLSEDLADTLARGILNVFAGNVEQTVRIFLKITGGIPGFLGGMVLHGTCMALGLGTRQQKVEQYFQQQLIRMLRTGGW</sequence>
<accession>A0ABQ2CYT1</accession>
<proteinExistence type="predicted"/>
<evidence type="ECO:0000313" key="1">
    <source>
        <dbReference type="EMBL" id="GGJ33985.1"/>
    </source>
</evidence>
<keyword evidence="2" id="KW-1185">Reference proteome</keyword>
<organism evidence="1 2">
    <name type="scientific">Deinococcus roseus</name>
    <dbReference type="NCBI Taxonomy" id="392414"/>
    <lineage>
        <taxon>Bacteria</taxon>
        <taxon>Thermotogati</taxon>
        <taxon>Deinococcota</taxon>
        <taxon>Deinococci</taxon>
        <taxon>Deinococcales</taxon>
        <taxon>Deinococcaceae</taxon>
        <taxon>Deinococcus</taxon>
    </lineage>
</organism>
<comment type="caution">
    <text evidence="1">The sequence shown here is derived from an EMBL/GenBank/DDBJ whole genome shotgun (WGS) entry which is preliminary data.</text>
</comment>